<dbReference type="Proteomes" id="UP000019364">
    <property type="component" value="Unassembled WGS sequence"/>
</dbReference>
<dbReference type="OrthoDB" id="1680942at2"/>
<accession>W7Y6R8</accession>
<dbReference type="SUPFAM" id="SSF53254">
    <property type="entry name" value="Phosphoglycerate mutase-like"/>
    <property type="match status" value="1"/>
</dbReference>
<dbReference type="InterPro" id="IPR029033">
    <property type="entry name" value="His_PPase_superfam"/>
</dbReference>
<dbReference type="Gene3D" id="3.40.50.1240">
    <property type="entry name" value="Phosphoglycerate mutase-like"/>
    <property type="match status" value="1"/>
</dbReference>
<dbReference type="RefSeq" id="WP_036645780.1">
    <property type="nucleotide sequence ID" value="NZ_BAVZ01000001.1"/>
</dbReference>
<comment type="caution">
    <text evidence="1">The sequence shown here is derived from an EMBL/GenBank/DDBJ whole genome shotgun (WGS) entry which is preliminary data.</text>
</comment>
<evidence type="ECO:0008006" key="3">
    <source>
        <dbReference type="Google" id="ProtNLM"/>
    </source>
</evidence>
<organism evidence="1 2">
    <name type="scientific">Paenibacillus pini JCM 16418</name>
    <dbReference type="NCBI Taxonomy" id="1236976"/>
    <lineage>
        <taxon>Bacteria</taxon>
        <taxon>Bacillati</taxon>
        <taxon>Bacillota</taxon>
        <taxon>Bacilli</taxon>
        <taxon>Bacillales</taxon>
        <taxon>Paenibacillaceae</taxon>
        <taxon>Paenibacillus</taxon>
    </lineage>
</organism>
<proteinExistence type="predicted"/>
<gene>
    <name evidence="1" type="ORF">JCM16418_573</name>
</gene>
<dbReference type="InterPro" id="IPR013078">
    <property type="entry name" value="His_Pase_superF_clade-1"/>
</dbReference>
<dbReference type="EMBL" id="BAVZ01000001">
    <property type="protein sequence ID" value="GAF06605.1"/>
    <property type="molecule type" value="Genomic_DNA"/>
</dbReference>
<protein>
    <recommendedName>
        <fullName evidence="3">Phosphoglycerate mutase</fullName>
    </recommendedName>
</protein>
<dbReference type="Pfam" id="PF00300">
    <property type="entry name" value="His_Phos_1"/>
    <property type="match status" value="1"/>
</dbReference>
<dbReference type="CDD" id="cd07067">
    <property type="entry name" value="HP_PGM_like"/>
    <property type="match status" value="1"/>
</dbReference>
<keyword evidence="2" id="KW-1185">Reference proteome</keyword>
<dbReference type="eggNOG" id="COG0406">
    <property type="taxonomic scope" value="Bacteria"/>
</dbReference>
<dbReference type="AlphaFoldDB" id="W7Y6R8"/>
<evidence type="ECO:0000313" key="2">
    <source>
        <dbReference type="Proteomes" id="UP000019364"/>
    </source>
</evidence>
<dbReference type="STRING" id="1236976.JCM16418_573"/>
<name>W7Y6R8_9BACL</name>
<sequence>MIIGLVRHFKVTYKPISTWMNSEEFNQWIEEYNKSGVSPPESTGHGVEWNMCLSSDLSRATVTAEMLHKGQIIKTDQLREIAMRSVTSTQIKLHYYMWLFIIRIAWLVSHKSQDETKAETILRAKQVVDQIEENDKGSNILVVSHGAFMRVLYQELIRRGYKGRGFAKPKNGKLYTFEKK</sequence>
<evidence type="ECO:0000313" key="1">
    <source>
        <dbReference type="EMBL" id="GAF06605.1"/>
    </source>
</evidence>
<reference evidence="1 2" key="1">
    <citation type="journal article" date="2014" name="Genome Announc.">
        <title>Draft Genome Sequence of Paenibacillus pini JCM 16418T, Isolated from the Rhizosphere of Pine Tree.</title>
        <authorList>
            <person name="Yuki M."/>
            <person name="Oshima K."/>
            <person name="Suda W."/>
            <person name="Oshida Y."/>
            <person name="Kitamura K."/>
            <person name="Iida Y."/>
            <person name="Hattori M."/>
            <person name="Ohkuma M."/>
        </authorList>
    </citation>
    <scope>NUCLEOTIDE SEQUENCE [LARGE SCALE GENOMIC DNA]</scope>
    <source>
        <strain evidence="1 2">JCM 16418</strain>
    </source>
</reference>